<sequence length="58" mass="6580">MTDFKKELEALINKESMEQASNTPDFILAQYLSGCLAVFAVAVQQRERWYGRGLPADE</sequence>
<organism evidence="2">
    <name type="scientific">viral metagenome</name>
    <dbReference type="NCBI Taxonomy" id="1070528"/>
    <lineage>
        <taxon>unclassified sequences</taxon>
        <taxon>metagenomes</taxon>
        <taxon>organismal metagenomes</taxon>
    </lineage>
</organism>
<evidence type="ECO:0000313" key="2">
    <source>
        <dbReference type="EMBL" id="QJA52019.1"/>
    </source>
</evidence>
<evidence type="ECO:0000256" key="1">
    <source>
        <dbReference type="SAM" id="Phobius"/>
    </source>
</evidence>
<keyword evidence="1" id="KW-1133">Transmembrane helix</keyword>
<proteinExistence type="predicted"/>
<keyword evidence="1" id="KW-0812">Transmembrane</keyword>
<dbReference type="EMBL" id="MT144306">
    <property type="protein sequence ID" value="QJA52019.1"/>
    <property type="molecule type" value="Genomic_DNA"/>
</dbReference>
<keyword evidence="1" id="KW-0472">Membrane</keyword>
<name>A0A6H1ZX20_9ZZZZ</name>
<dbReference type="AlphaFoldDB" id="A0A6H1ZX20"/>
<accession>A0A6H1ZX20</accession>
<reference evidence="2" key="1">
    <citation type="submission" date="2020-03" db="EMBL/GenBank/DDBJ databases">
        <title>The deep terrestrial virosphere.</title>
        <authorList>
            <person name="Holmfeldt K."/>
            <person name="Nilsson E."/>
            <person name="Simone D."/>
            <person name="Lopez-Fernandez M."/>
            <person name="Wu X."/>
            <person name="de Brujin I."/>
            <person name="Lundin D."/>
            <person name="Andersson A."/>
            <person name="Bertilsson S."/>
            <person name="Dopson M."/>
        </authorList>
    </citation>
    <scope>NUCLEOTIDE SEQUENCE</scope>
    <source>
        <strain evidence="2">TM448A02435</strain>
    </source>
</reference>
<feature type="transmembrane region" description="Helical" evidence="1">
    <location>
        <begin position="26"/>
        <end position="43"/>
    </location>
</feature>
<protein>
    <submittedName>
        <fullName evidence="2">Uncharacterized protein</fullName>
    </submittedName>
</protein>
<gene>
    <name evidence="2" type="ORF">TM448A02435_0004</name>
</gene>